<dbReference type="PRINTS" id="PR00837">
    <property type="entry name" value="V5TPXLIKE"/>
</dbReference>
<dbReference type="Proteomes" id="UP000008711">
    <property type="component" value="Unassembled WGS sequence"/>
</dbReference>
<accession>B3N9J9</accession>
<dbReference type="AlphaFoldDB" id="B3N9J9"/>
<reference evidence="4 5" key="1">
    <citation type="journal article" date="2007" name="Nature">
        <title>Evolution of genes and genomes on the Drosophila phylogeny.</title>
        <authorList>
            <consortium name="Drosophila 12 Genomes Consortium"/>
            <person name="Clark A.G."/>
            <person name="Eisen M.B."/>
            <person name="Smith D.R."/>
            <person name="Bergman C.M."/>
            <person name="Oliver B."/>
            <person name="Markow T.A."/>
            <person name="Kaufman T.C."/>
            <person name="Kellis M."/>
            <person name="Gelbart W."/>
            <person name="Iyer V.N."/>
            <person name="Pollard D.A."/>
            <person name="Sackton T.B."/>
            <person name="Larracuente A.M."/>
            <person name="Singh N.D."/>
            <person name="Abad J.P."/>
            <person name="Abt D.N."/>
            <person name="Adryan B."/>
            <person name="Aguade M."/>
            <person name="Akashi H."/>
            <person name="Anderson W.W."/>
            <person name="Aquadro C.F."/>
            <person name="Ardell D.H."/>
            <person name="Arguello R."/>
            <person name="Artieri C.G."/>
            <person name="Barbash D.A."/>
            <person name="Barker D."/>
            <person name="Barsanti P."/>
            <person name="Batterham P."/>
            <person name="Batzoglou S."/>
            <person name="Begun D."/>
            <person name="Bhutkar A."/>
            <person name="Blanco E."/>
            <person name="Bosak S.A."/>
            <person name="Bradley R.K."/>
            <person name="Brand A.D."/>
            <person name="Brent M.R."/>
            <person name="Brooks A.N."/>
            <person name="Brown R.H."/>
            <person name="Butlin R.K."/>
            <person name="Caggese C."/>
            <person name="Calvi B.R."/>
            <person name="Bernardo de Carvalho A."/>
            <person name="Caspi A."/>
            <person name="Castrezana S."/>
            <person name="Celniker S.E."/>
            <person name="Chang J.L."/>
            <person name="Chapple C."/>
            <person name="Chatterji S."/>
            <person name="Chinwalla A."/>
            <person name="Civetta A."/>
            <person name="Clifton S.W."/>
            <person name="Comeron J.M."/>
            <person name="Costello J.C."/>
            <person name="Coyne J.A."/>
            <person name="Daub J."/>
            <person name="David R.G."/>
            <person name="Delcher A.L."/>
            <person name="Delehaunty K."/>
            <person name="Do C.B."/>
            <person name="Ebling H."/>
            <person name="Edwards K."/>
            <person name="Eickbush T."/>
            <person name="Evans J.D."/>
            <person name="Filipski A."/>
            <person name="Findeiss S."/>
            <person name="Freyhult E."/>
            <person name="Fulton L."/>
            <person name="Fulton R."/>
            <person name="Garcia A.C."/>
            <person name="Gardiner A."/>
            <person name="Garfield D.A."/>
            <person name="Garvin B.E."/>
            <person name="Gibson G."/>
            <person name="Gilbert D."/>
            <person name="Gnerre S."/>
            <person name="Godfrey J."/>
            <person name="Good R."/>
            <person name="Gotea V."/>
            <person name="Gravely B."/>
            <person name="Greenberg A.J."/>
            <person name="Griffiths-Jones S."/>
            <person name="Gross S."/>
            <person name="Guigo R."/>
            <person name="Gustafson E.A."/>
            <person name="Haerty W."/>
            <person name="Hahn M.W."/>
            <person name="Halligan D.L."/>
            <person name="Halpern A.L."/>
            <person name="Halter G.M."/>
            <person name="Han M.V."/>
            <person name="Heger A."/>
            <person name="Hillier L."/>
            <person name="Hinrichs A.S."/>
            <person name="Holmes I."/>
            <person name="Hoskins R.A."/>
            <person name="Hubisz M.J."/>
            <person name="Hultmark D."/>
            <person name="Huntley M.A."/>
            <person name="Jaffe D.B."/>
            <person name="Jagadeeshan S."/>
            <person name="Jeck W.R."/>
            <person name="Johnson J."/>
            <person name="Jones C.D."/>
            <person name="Jordan W.C."/>
            <person name="Karpen G.H."/>
            <person name="Kataoka E."/>
            <person name="Keightley P.D."/>
            <person name="Kheradpour P."/>
            <person name="Kirkness E.F."/>
            <person name="Koerich L.B."/>
            <person name="Kristiansen K."/>
            <person name="Kudrna D."/>
            <person name="Kulathinal R.J."/>
            <person name="Kumar S."/>
            <person name="Kwok R."/>
            <person name="Lander E."/>
            <person name="Langley C.H."/>
            <person name="Lapoint R."/>
            <person name="Lazzaro B.P."/>
            <person name="Lee S.J."/>
            <person name="Levesque L."/>
            <person name="Li R."/>
            <person name="Lin C.F."/>
            <person name="Lin M.F."/>
            <person name="Lindblad-Toh K."/>
            <person name="Llopart A."/>
            <person name="Long M."/>
            <person name="Low L."/>
            <person name="Lozovsky E."/>
            <person name="Lu J."/>
            <person name="Luo M."/>
            <person name="Machado C.A."/>
            <person name="Makalowski W."/>
            <person name="Marzo M."/>
            <person name="Matsuda M."/>
            <person name="Matzkin L."/>
            <person name="McAllister B."/>
            <person name="McBride C.S."/>
            <person name="McKernan B."/>
            <person name="McKernan K."/>
            <person name="Mendez-Lago M."/>
            <person name="Minx P."/>
            <person name="Mollenhauer M.U."/>
            <person name="Montooth K."/>
            <person name="Mount S.M."/>
            <person name="Mu X."/>
            <person name="Myers E."/>
            <person name="Negre B."/>
            <person name="Newfeld S."/>
            <person name="Nielsen R."/>
            <person name="Noor M.A."/>
            <person name="O'Grady P."/>
            <person name="Pachter L."/>
            <person name="Papaceit M."/>
            <person name="Parisi M.J."/>
            <person name="Parisi M."/>
            <person name="Parts L."/>
            <person name="Pedersen J.S."/>
            <person name="Pesole G."/>
            <person name="Phillippy A.M."/>
            <person name="Ponting C.P."/>
            <person name="Pop M."/>
            <person name="Porcelli D."/>
            <person name="Powell J.R."/>
            <person name="Prohaska S."/>
            <person name="Pruitt K."/>
            <person name="Puig M."/>
            <person name="Quesneville H."/>
            <person name="Ram K.R."/>
            <person name="Rand D."/>
            <person name="Rasmussen M.D."/>
            <person name="Reed L.K."/>
            <person name="Reenan R."/>
            <person name="Reily A."/>
            <person name="Remington K.A."/>
            <person name="Rieger T.T."/>
            <person name="Ritchie M.G."/>
            <person name="Robin C."/>
            <person name="Rogers Y.H."/>
            <person name="Rohde C."/>
            <person name="Rozas J."/>
            <person name="Rubenfield M.J."/>
            <person name="Ruiz A."/>
            <person name="Russo S."/>
            <person name="Salzberg S.L."/>
            <person name="Sanchez-Gracia A."/>
            <person name="Saranga D.J."/>
            <person name="Sato H."/>
            <person name="Schaeffer S.W."/>
            <person name="Schatz M.C."/>
            <person name="Schlenke T."/>
            <person name="Schwartz R."/>
            <person name="Segarra C."/>
            <person name="Singh R.S."/>
            <person name="Sirot L."/>
            <person name="Sirota M."/>
            <person name="Sisneros N.B."/>
            <person name="Smith C.D."/>
            <person name="Smith T.F."/>
            <person name="Spieth J."/>
            <person name="Stage D.E."/>
            <person name="Stark A."/>
            <person name="Stephan W."/>
            <person name="Strausberg R.L."/>
            <person name="Strempel S."/>
            <person name="Sturgill D."/>
            <person name="Sutton G."/>
            <person name="Sutton G.G."/>
            <person name="Tao W."/>
            <person name="Teichmann S."/>
            <person name="Tobari Y.N."/>
            <person name="Tomimura Y."/>
            <person name="Tsolas J.M."/>
            <person name="Valente V.L."/>
            <person name="Venter E."/>
            <person name="Venter J.C."/>
            <person name="Vicario S."/>
            <person name="Vieira F.G."/>
            <person name="Vilella A.J."/>
            <person name="Villasante A."/>
            <person name="Walenz B."/>
            <person name="Wang J."/>
            <person name="Wasserman M."/>
            <person name="Watts T."/>
            <person name="Wilson D."/>
            <person name="Wilson R.K."/>
            <person name="Wing R.A."/>
            <person name="Wolfner M.F."/>
            <person name="Wong A."/>
            <person name="Wong G.K."/>
            <person name="Wu C.I."/>
            <person name="Wu G."/>
            <person name="Yamamoto D."/>
            <person name="Yang H.P."/>
            <person name="Yang S.P."/>
            <person name="Yorke J.A."/>
            <person name="Yoshida K."/>
            <person name="Zdobnov E."/>
            <person name="Zhang P."/>
            <person name="Zhang Y."/>
            <person name="Zimin A.V."/>
            <person name="Baldwin J."/>
            <person name="Abdouelleil A."/>
            <person name="Abdulkadir J."/>
            <person name="Abebe A."/>
            <person name="Abera B."/>
            <person name="Abreu J."/>
            <person name="Acer S.C."/>
            <person name="Aftuck L."/>
            <person name="Alexander A."/>
            <person name="An P."/>
            <person name="Anderson E."/>
            <person name="Anderson S."/>
            <person name="Arachi H."/>
            <person name="Azer M."/>
            <person name="Bachantsang P."/>
            <person name="Barry A."/>
            <person name="Bayul T."/>
            <person name="Berlin A."/>
            <person name="Bessette D."/>
            <person name="Bloom T."/>
            <person name="Blye J."/>
            <person name="Boguslavskiy L."/>
            <person name="Bonnet C."/>
            <person name="Boukhgalter B."/>
            <person name="Bourzgui I."/>
            <person name="Brown A."/>
            <person name="Cahill P."/>
            <person name="Channer S."/>
            <person name="Cheshatsang Y."/>
            <person name="Chuda L."/>
            <person name="Citroen M."/>
            <person name="Collymore A."/>
            <person name="Cooke P."/>
            <person name="Costello M."/>
            <person name="D'Aco K."/>
            <person name="Daza R."/>
            <person name="De Haan G."/>
            <person name="DeGray S."/>
            <person name="DeMaso C."/>
            <person name="Dhargay N."/>
            <person name="Dooley K."/>
            <person name="Dooley E."/>
            <person name="Doricent M."/>
            <person name="Dorje P."/>
            <person name="Dorjee K."/>
            <person name="Dupes A."/>
            <person name="Elong R."/>
            <person name="Falk J."/>
            <person name="Farina A."/>
            <person name="Faro S."/>
            <person name="Ferguson D."/>
            <person name="Fisher S."/>
            <person name="Foley C.D."/>
            <person name="Franke A."/>
            <person name="Friedrich D."/>
            <person name="Gadbois L."/>
            <person name="Gearin G."/>
            <person name="Gearin C.R."/>
            <person name="Giannoukos G."/>
            <person name="Goode T."/>
            <person name="Graham J."/>
            <person name="Grandbois E."/>
            <person name="Grewal S."/>
            <person name="Gyaltsen K."/>
            <person name="Hafez N."/>
            <person name="Hagos B."/>
            <person name="Hall J."/>
            <person name="Henson C."/>
            <person name="Hollinger A."/>
            <person name="Honan T."/>
            <person name="Huard M.D."/>
            <person name="Hughes L."/>
            <person name="Hurhula B."/>
            <person name="Husby M.E."/>
            <person name="Kamat A."/>
            <person name="Kanga B."/>
            <person name="Kashin S."/>
            <person name="Khazanovich D."/>
            <person name="Kisner P."/>
            <person name="Lance K."/>
            <person name="Lara M."/>
            <person name="Lee W."/>
            <person name="Lennon N."/>
            <person name="Letendre F."/>
            <person name="LeVine R."/>
            <person name="Lipovsky A."/>
            <person name="Liu X."/>
            <person name="Liu J."/>
            <person name="Liu S."/>
            <person name="Lokyitsang T."/>
            <person name="Lokyitsang Y."/>
            <person name="Lubonja R."/>
            <person name="Lui A."/>
            <person name="MacDonald P."/>
            <person name="Magnisalis V."/>
            <person name="Maru K."/>
            <person name="Matthews C."/>
            <person name="McCusker W."/>
            <person name="McDonough S."/>
            <person name="Mehta T."/>
            <person name="Meldrim J."/>
            <person name="Meneus L."/>
            <person name="Mihai O."/>
            <person name="Mihalev A."/>
            <person name="Mihova T."/>
            <person name="Mittelman R."/>
            <person name="Mlenga V."/>
            <person name="Montmayeur A."/>
            <person name="Mulrain L."/>
            <person name="Navidi A."/>
            <person name="Naylor J."/>
            <person name="Negash T."/>
            <person name="Nguyen T."/>
            <person name="Nguyen N."/>
            <person name="Nicol R."/>
            <person name="Norbu C."/>
            <person name="Norbu N."/>
            <person name="Novod N."/>
            <person name="O'Neill B."/>
            <person name="Osman S."/>
            <person name="Markiewicz E."/>
            <person name="Oyono O.L."/>
            <person name="Patti C."/>
            <person name="Phunkhang P."/>
            <person name="Pierre F."/>
            <person name="Priest M."/>
            <person name="Raghuraman S."/>
            <person name="Rege F."/>
            <person name="Reyes R."/>
            <person name="Rise C."/>
            <person name="Rogov P."/>
            <person name="Ross K."/>
            <person name="Ryan E."/>
            <person name="Settipalli S."/>
            <person name="Shea T."/>
            <person name="Sherpa N."/>
            <person name="Shi L."/>
            <person name="Shih D."/>
            <person name="Sparrow T."/>
            <person name="Spaulding J."/>
            <person name="Stalker J."/>
            <person name="Stange-Thomann N."/>
            <person name="Stavropoulos S."/>
            <person name="Stone C."/>
            <person name="Strader C."/>
            <person name="Tesfaye S."/>
            <person name="Thomson T."/>
            <person name="Thoulutsang Y."/>
            <person name="Thoulutsang D."/>
            <person name="Topham K."/>
            <person name="Topping I."/>
            <person name="Tsamla T."/>
            <person name="Vassiliev H."/>
            <person name="Vo A."/>
            <person name="Wangchuk T."/>
            <person name="Wangdi T."/>
            <person name="Weiand M."/>
            <person name="Wilkinson J."/>
            <person name="Wilson A."/>
            <person name="Yadav S."/>
            <person name="Young G."/>
            <person name="Yu Q."/>
            <person name="Zembek L."/>
            <person name="Zhong D."/>
            <person name="Zimmer A."/>
            <person name="Zwirko Z."/>
            <person name="Jaffe D.B."/>
            <person name="Alvarez P."/>
            <person name="Brockman W."/>
            <person name="Butler J."/>
            <person name="Chin C."/>
            <person name="Gnerre S."/>
            <person name="Grabherr M."/>
            <person name="Kleber M."/>
            <person name="Mauceli E."/>
            <person name="MacCallum I."/>
        </authorList>
    </citation>
    <scope>NUCLEOTIDE SEQUENCE [LARGE SCALE GENOMIC DNA]</scope>
    <source>
        <strain evidence="4 5">TSC#14021-0224.01</strain>
    </source>
</reference>
<name>B3N9J9_DROER</name>
<comment type="subcellular location">
    <subcellularLocation>
        <location evidence="1">Secreted</location>
    </subcellularLocation>
</comment>
<evidence type="ECO:0000313" key="4">
    <source>
        <dbReference type="EMBL" id="EDV57456.2"/>
    </source>
</evidence>
<dbReference type="PANTHER" id="PTHR10334">
    <property type="entry name" value="CYSTEINE-RICH SECRETORY PROTEIN-RELATED"/>
    <property type="match status" value="1"/>
</dbReference>
<keyword evidence="2" id="KW-0964">Secreted</keyword>
<dbReference type="InterPro" id="IPR018244">
    <property type="entry name" value="Allrgn_V5/Tpx1_CS"/>
</dbReference>
<evidence type="ECO:0000256" key="2">
    <source>
        <dbReference type="ARBA" id="ARBA00022525"/>
    </source>
</evidence>
<dbReference type="HOGENOM" id="CLU_035730_9_4_1"/>
<dbReference type="OrthoDB" id="337038at2759"/>
<protein>
    <recommendedName>
        <fullName evidence="3">SCP domain-containing protein</fullName>
    </recommendedName>
</protein>
<dbReference type="PROSITE" id="PS01009">
    <property type="entry name" value="CRISP_1"/>
    <property type="match status" value="1"/>
</dbReference>
<sequence>MSTLRLKLKLKLNLQLRLSLSPWLLLINVINENALVAATEAETGMWNLDEAATSGVLNEFASDEILSVIYPCAYYLNFQSQFEQEVLQAHNSYRAKHGAQPLTLSPRLNQLATEWANYLLATNCMQHRQNSGYGENIYMASGGNLQGADAVRSWYEEIQDYNWNYPSFQGNTGHFTQVVWMSSTELGVGFAKSGRTIYVVCNYNPPGNYNNMFRENVARPIC</sequence>
<dbReference type="GO" id="GO:0007618">
    <property type="term" value="P:mating"/>
    <property type="evidence" value="ECO:0007669"/>
    <property type="project" value="EnsemblMetazoa"/>
</dbReference>
<keyword evidence="5" id="KW-1185">Reference proteome</keyword>
<feature type="domain" description="SCP" evidence="3">
    <location>
        <begin position="81"/>
        <end position="211"/>
    </location>
</feature>
<gene>
    <name evidence="4" type="primary">Dere\GG24847</name>
    <name evidence="4" type="synonym">dere_GLEANR_9536</name>
    <name evidence="4" type="synonym">GG24847</name>
    <name evidence="4" type="ORF">Dere_GG24847</name>
</gene>
<dbReference type="InterPro" id="IPR014044">
    <property type="entry name" value="CAP_dom"/>
</dbReference>
<reference evidence="4 5" key="2">
    <citation type="journal article" date="2008" name="Bioinformatics">
        <title>Assembly reconciliation.</title>
        <authorList>
            <person name="Zimin A.V."/>
            <person name="Smith D.R."/>
            <person name="Sutton G."/>
            <person name="Yorke J.A."/>
        </authorList>
    </citation>
    <scope>NUCLEOTIDE SEQUENCE [LARGE SCALE GENOMIC DNA]</scope>
    <source>
        <strain evidence="4 5">TSC#14021-0224.01</strain>
    </source>
</reference>
<organism evidence="4 5">
    <name type="scientific">Drosophila erecta</name>
    <name type="common">Fruit fly</name>
    <dbReference type="NCBI Taxonomy" id="7220"/>
    <lineage>
        <taxon>Eukaryota</taxon>
        <taxon>Metazoa</taxon>
        <taxon>Ecdysozoa</taxon>
        <taxon>Arthropoda</taxon>
        <taxon>Hexapoda</taxon>
        <taxon>Insecta</taxon>
        <taxon>Pterygota</taxon>
        <taxon>Neoptera</taxon>
        <taxon>Endopterygota</taxon>
        <taxon>Diptera</taxon>
        <taxon>Brachycera</taxon>
        <taxon>Muscomorpha</taxon>
        <taxon>Ephydroidea</taxon>
        <taxon>Drosophilidae</taxon>
        <taxon>Drosophila</taxon>
        <taxon>Sophophora</taxon>
    </lineage>
</organism>
<dbReference type="FunFam" id="3.40.33.10:FF:000010">
    <property type="entry name" value="Predicted protein"/>
    <property type="match status" value="1"/>
</dbReference>
<dbReference type="GO" id="GO:0005576">
    <property type="term" value="C:extracellular region"/>
    <property type="evidence" value="ECO:0007669"/>
    <property type="project" value="UniProtKB-SubCell"/>
</dbReference>
<dbReference type="Pfam" id="PF00188">
    <property type="entry name" value="CAP"/>
    <property type="match status" value="1"/>
</dbReference>
<dbReference type="EMBL" id="CH954177">
    <property type="protein sequence ID" value="EDV57456.2"/>
    <property type="molecule type" value="Genomic_DNA"/>
</dbReference>
<dbReference type="PROSITE" id="PS01010">
    <property type="entry name" value="CRISP_2"/>
    <property type="match status" value="1"/>
</dbReference>
<dbReference type="SMART" id="SM00198">
    <property type="entry name" value="SCP"/>
    <property type="match status" value="1"/>
</dbReference>
<dbReference type="Gene3D" id="3.40.33.10">
    <property type="entry name" value="CAP"/>
    <property type="match status" value="1"/>
</dbReference>
<dbReference type="InterPro" id="IPR035940">
    <property type="entry name" value="CAP_sf"/>
</dbReference>
<dbReference type="SUPFAM" id="SSF55797">
    <property type="entry name" value="PR-1-like"/>
    <property type="match status" value="1"/>
</dbReference>
<evidence type="ECO:0000313" key="5">
    <source>
        <dbReference type="Proteomes" id="UP000008711"/>
    </source>
</evidence>
<evidence type="ECO:0000259" key="3">
    <source>
        <dbReference type="SMART" id="SM00198"/>
    </source>
</evidence>
<dbReference type="InterPro" id="IPR001283">
    <property type="entry name" value="CRISP-related"/>
</dbReference>
<dbReference type="InterPro" id="IPR034113">
    <property type="entry name" value="SCP_GAPR1-like"/>
</dbReference>
<proteinExistence type="predicted"/>
<dbReference type="CDD" id="cd05382">
    <property type="entry name" value="CAP_GAPR1-like"/>
    <property type="match status" value="1"/>
</dbReference>
<evidence type="ECO:0000256" key="1">
    <source>
        <dbReference type="ARBA" id="ARBA00004613"/>
    </source>
</evidence>
<dbReference type="eggNOG" id="KOG3017">
    <property type="taxonomic scope" value="Eukaryota"/>
</dbReference>